<dbReference type="SUPFAM" id="SSF143968">
    <property type="entry name" value="UbiD C-terminal domain-like"/>
    <property type="match status" value="1"/>
</dbReference>
<proteinExistence type="inferred from homology"/>
<feature type="domain" description="3-octaprenyl-4-hydroxybenzoate carboxy-lyase-like N-terminal" evidence="3">
    <location>
        <begin position="13"/>
        <end position="68"/>
    </location>
</feature>
<dbReference type="Gene3D" id="3.40.1670.10">
    <property type="entry name" value="UbiD C-terminal domain-like"/>
    <property type="match status" value="1"/>
</dbReference>
<sequence length="467" mass="51592">MSQKKQDMRSALDILDGVNRITRVQGEVDPKFELPAVLAQSPNRSAVIFEKVKGYSVPVVGNLVDRENFALTCGIESSIEASLQYIDRGITNPIEPVMINNAPCREIVITEDIDVMKTIPVTTFFEKEAGPYIMSAIVVAKDPETSKRNVSMNRLLVLGPDRLMIGMSPSHHLYRLLEKAMQLGKTLEVSIAIGNHPAVLVAANAYVDLGFDEFEIAGGMFGEPLELSPGIAVDVEVPAGAEFVIEAEFIPGELHEEGLVSEFHGMYVDYGKSPILQVKGITHRKDPIFQIILPGRFHEHFIIGAMAIETTALRHIRTAVPRVKAAYITEGGMGRSHLVTSISDPRPGEGQKAIFAAFAHCNLIKHITVVDDDIKVDDPIDVEWAIGTRMRAERDIMIIPGVRTDRADPLVKEGTVSKVGIIALREPTALPKAEIPKEIIEKVKSEWKHYQVQVGDKYVDRSFSYIK</sequence>
<comment type="caution">
    <text evidence="5">The sequence shown here is derived from an EMBL/GenBank/DDBJ whole genome shotgun (WGS) entry which is preliminary data.</text>
</comment>
<dbReference type="NCBIfam" id="TIGR00148">
    <property type="entry name" value="UbiD family decarboxylase"/>
    <property type="match status" value="1"/>
</dbReference>
<dbReference type="Pfam" id="PF01977">
    <property type="entry name" value="UbiD"/>
    <property type="match status" value="1"/>
</dbReference>
<dbReference type="InterPro" id="IPR049381">
    <property type="entry name" value="UbiD-like_C"/>
</dbReference>
<dbReference type="SUPFAM" id="SSF50475">
    <property type="entry name" value="FMN-binding split barrel"/>
    <property type="match status" value="1"/>
</dbReference>
<dbReference type="InterPro" id="IPR049383">
    <property type="entry name" value="UbiD-like_N"/>
</dbReference>
<dbReference type="Pfam" id="PF20696">
    <property type="entry name" value="UbiD_C"/>
    <property type="match status" value="1"/>
</dbReference>
<dbReference type="InterPro" id="IPR048304">
    <property type="entry name" value="UbiD_Rift_dom"/>
</dbReference>
<evidence type="ECO:0000259" key="2">
    <source>
        <dbReference type="Pfam" id="PF01977"/>
    </source>
</evidence>
<dbReference type="InterPro" id="IPR002830">
    <property type="entry name" value="UbiD"/>
</dbReference>
<dbReference type="PANTHER" id="PTHR30108">
    <property type="entry name" value="3-OCTAPRENYL-4-HYDROXYBENZOATE CARBOXY-LYASE-RELATED"/>
    <property type="match status" value="1"/>
</dbReference>
<gene>
    <name evidence="5" type="ORF">JYA64_02620</name>
</gene>
<dbReference type="RefSeq" id="WP_188404338.1">
    <property type="nucleotide sequence ID" value="NZ_BMCE01000004.1"/>
</dbReference>
<reference evidence="5 6" key="1">
    <citation type="submission" date="2021-01" db="EMBL/GenBank/DDBJ databases">
        <title>Genome Sequencing of Type Strains.</title>
        <authorList>
            <person name="Lemaire J.F."/>
            <person name="Inderbitzin P."/>
            <person name="Collins S.B."/>
            <person name="Wespe N."/>
            <person name="Knight-Connoni V."/>
        </authorList>
    </citation>
    <scope>NUCLEOTIDE SEQUENCE [LARGE SCALE GENOMIC DNA]</scope>
    <source>
        <strain evidence="5 6">DSM 14730</strain>
    </source>
</reference>
<keyword evidence="6" id="KW-1185">Reference proteome</keyword>
<dbReference type="PANTHER" id="PTHR30108:SF21">
    <property type="entry name" value="4-HYDROXYBENZOATE DECARBOXYLASE"/>
    <property type="match status" value="1"/>
</dbReference>
<dbReference type="Pfam" id="PF20695">
    <property type="entry name" value="UbiD_N"/>
    <property type="match status" value="1"/>
</dbReference>
<evidence type="ECO:0000259" key="3">
    <source>
        <dbReference type="Pfam" id="PF20695"/>
    </source>
</evidence>
<evidence type="ECO:0000313" key="5">
    <source>
        <dbReference type="EMBL" id="MBN3544185.1"/>
    </source>
</evidence>
<protein>
    <submittedName>
        <fullName evidence="5">UbiD family decarboxylase</fullName>
    </submittedName>
</protein>
<evidence type="ECO:0000259" key="4">
    <source>
        <dbReference type="Pfam" id="PF20696"/>
    </source>
</evidence>
<evidence type="ECO:0000313" key="6">
    <source>
        <dbReference type="Proteomes" id="UP001319060"/>
    </source>
</evidence>
<evidence type="ECO:0000256" key="1">
    <source>
        <dbReference type="ARBA" id="ARBA00010021"/>
    </source>
</evidence>
<organism evidence="5 6">
    <name type="scientific">Fictibacillus barbaricus</name>
    <dbReference type="NCBI Taxonomy" id="182136"/>
    <lineage>
        <taxon>Bacteria</taxon>
        <taxon>Bacillati</taxon>
        <taxon>Bacillota</taxon>
        <taxon>Bacilli</taxon>
        <taxon>Bacillales</taxon>
        <taxon>Fictibacillaceae</taxon>
        <taxon>Fictibacillus</taxon>
    </lineage>
</organism>
<name>A0ABS2Z8N0_9BACL</name>
<accession>A0ABS2Z8N0</accession>
<feature type="domain" description="3-octaprenyl-4-hydroxybenzoate carboxy-lyase-like C-terminal" evidence="4">
    <location>
        <begin position="303"/>
        <end position="423"/>
    </location>
</feature>
<dbReference type="EMBL" id="JAFHKS010000040">
    <property type="protein sequence ID" value="MBN3544185.1"/>
    <property type="molecule type" value="Genomic_DNA"/>
</dbReference>
<dbReference type="Proteomes" id="UP001319060">
    <property type="component" value="Unassembled WGS sequence"/>
</dbReference>
<comment type="similarity">
    <text evidence="1">Belongs to the UbiD family.</text>
</comment>
<feature type="domain" description="3-octaprenyl-4-hydroxybenzoate carboxy-lyase-like Rift-related" evidence="2">
    <location>
        <begin position="100"/>
        <end position="296"/>
    </location>
</feature>